<dbReference type="Gene3D" id="2.60.40.790">
    <property type="match status" value="1"/>
</dbReference>
<dbReference type="Pfam" id="PF00011">
    <property type="entry name" value="HSP20"/>
    <property type="match status" value="1"/>
</dbReference>
<dbReference type="InterPro" id="IPR002068">
    <property type="entry name" value="A-crystallin/Hsp20_dom"/>
</dbReference>
<dbReference type="PANTHER" id="PTHR47838:SF1">
    <property type="entry name" value="21.7 KDA CLASS VI HEAT SHOCK PROTEIN"/>
    <property type="match status" value="1"/>
</dbReference>
<proteinExistence type="predicted"/>
<protein>
    <recommendedName>
        <fullName evidence="1">SHSP domain-containing protein</fullName>
    </recommendedName>
</protein>
<dbReference type="Proteomes" id="UP001428341">
    <property type="component" value="Unassembled WGS sequence"/>
</dbReference>
<keyword evidence="3" id="KW-1185">Reference proteome</keyword>
<dbReference type="InterPro" id="IPR008978">
    <property type="entry name" value="HSP20-like_chaperone"/>
</dbReference>
<reference evidence="2 3" key="1">
    <citation type="submission" date="2024-05" db="EMBL/GenBank/DDBJ databases">
        <title>Haplotype-resolved chromosome-level genome assembly of Huyou (Citrus changshanensis).</title>
        <authorList>
            <person name="Miao C."/>
            <person name="Chen W."/>
            <person name="Wu Y."/>
            <person name="Wang L."/>
            <person name="Zhao S."/>
            <person name="Grierson D."/>
            <person name="Xu C."/>
            <person name="Chen K."/>
        </authorList>
    </citation>
    <scope>NUCLEOTIDE SEQUENCE [LARGE SCALE GENOMIC DNA]</scope>
    <source>
        <strain evidence="2">01-14</strain>
        <tissue evidence="2">Leaf</tissue>
    </source>
</reference>
<accession>A0AAP0MH98</accession>
<gene>
    <name evidence="2" type="ORF">WN944_001895</name>
</gene>
<dbReference type="SUPFAM" id="SSF49764">
    <property type="entry name" value="HSP20-like chaperones"/>
    <property type="match status" value="1"/>
</dbReference>
<dbReference type="EMBL" id="JBCGBO010000004">
    <property type="protein sequence ID" value="KAK9209528.1"/>
    <property type="molecule type" value="Genomic_DNA"/>
</dbReference>
<dbReference type="AlphaFoldDB" id="A0AAP0MH98"/>
<evidence type="ECO:0000313" key="3">
    <source>
        <dbReference type="Proteomes" id="UP001428341"/>
    </source>
</evidence>
<dbReference type="PANTHER" id="PTHR47838">
    <property type="entry name" value="21.7 KDA CLASS VI HEAT SHOCK PROTEIN"/>
    <property type="match status" value="1"/>
</dbReference>
<comment type="caution">
    <text evidence="2">The sequence shown here is derived from an EMBL/GenBank/DDBJ whole genome shotgun (WGS) entry which is preliminary data.</text>
</comment>
<evidence type="ECO:0000259" key="1">
    <source>
        <dbReference type="Pfam" id="PF00011"/>
    </source>
</evidence>
<name>A0AAP0MH98_9ROSI</name>
<organism evidence="2 3">
    <name type="scientific">Citrus x changshan-huyou</name>
    <dbReference type="NCBI Taxonomy" id="2935761"/>
    <lineage>
        <taxon>Eukaryota</taxon>
        <taxon>Viridiplantae</taxon>
        <taxon>Streptophyta</taxon>
        <taxon>Embryophyta</taxon>
        <taxon>Tracheophyta</taxon>
        <taxon>Spermatophyta</taxon>
        <taxon>Magnoliopsida</taxon>
        <taxon>eudicotyledons</taxon>
        <taxon>Gunneridae</taxon>
        <taxon>Pentapetalae</taxon>
        <taxon>rosids</taxon>
        <taxon>malvids</taxon>
        <taxon>Sapindales</taxon>
        <taxon>Rutaceae</taxon>
        <taxon>Aurantioideae</taxon>
        <taxon>Citrus</taxon>
    </lineage>
</organism>
<evidence type="ECO:0000313" key="2">
    <source>
        <dbReference type="EMBL" id="KAK9209528.1"/>
    </source>
</evidence>
<feature type="domain" description="SHSP" evidence="1">
    <location>
        <begin position="125"/>
        <end position="204"/>
    </location>
</feature>
<sequence length="221" mass="25057">MTSCIKLEVHTDDRTPHKWIVALGEDVFRRFLSQGNPAVHKAFGDGSLFSPLLFGKFFDPSDAFPLWEFESDVLLSHLQSTGQSSVDWLQTDQAYVLKAELPEASQALVLYSLKTKLPFFDCCKAGVGKNQVQVSVENGKIVEISGQWKEQRDPRAKDWRSGHWWEHGYVRRLELPEDADWRKTEAYLSNDVFLEIRIPKNPSTCDISHGNGAATKNSEAM</sequence>